<reference evidence="1 2" key="1">
    <citation type="journal article" date="2020" name="ISME J.">
        <title>Uncovering the hidden diversity of litter-decomposition mechanisms in mushroom-forming fungi.</title>
        <authorList>
            <person name="Floudas D."/>
            <person name="Bentzer J."/>
            <person name="Ahren D."/>
            <person name="Johansson T."/>
            <person name="Persson P."/>
            <person name="Tunlid A."/>
        </authorList>
    </citation>
    <scope>NUCLEOTIDE SEQUENCE [LARGE SCALE GENOMIC DNA]</scope>
    <source>
        <strain evidence="1 2">CBS 291.85</strain>
    </source>
</reference>
<name>A0A8H5GR14_9AGAR</name>
<proteinExistence type="predicted"/>
<gene>
    <name evidence="1" type="ORF">D9758_002821</name>
</gene>
<protein>
    <submittedName>
        <fullName evidence="1">Uncharacterized protein</fullName>
    </submittedName>
</protein>
<keyword evidence="2" id="KW-1185">Reference proteome</keyword>
<sequence>MYAVRELVKATRELEEASATATQAQQDQLHRLRLALISSISALPIPLLNEVLEEMKRVVVGLNGTLALAWTKGKGDGRRVKVKRNGGKGKQKERENIADVDEANVKELEKQRDEIVKALYREILERVGDREKEVVVRWWYENLEVLGGAPGAAAAETETGAEKDEKENQAVSGWGEWIRARL</sequence>
<organism evidence="1 2">
    <name type="scientific">Tetrapyrgos nigripes</name>
    <dbReference type="NCBI Taxonomy" id="182062"/>
    <lineage>
        <taxon>Eukaryota</taxon>
        <taxon>Fungi</taxon>
        <taxon>Dikarya</taxon>
        <taxon>Basidiomycota</taxon>
        <taxon>Agaricomycotina</taxon>
        <taxon>Agaricomycetes</taxon>
        <taxon>Agaricomycetidae</taxon>
        <taxon>Agaricales</taxon>
        <taxon>Marasmiineae</taxon>
        <taxon>Marasmiaceae</taxon>
        <taxon>Tetrapyrgos</taxon>
    </lineage>
</organism>
<evidence type="ECO:0000313" key="2">
    <source>
        <dbReference type="Proteomes" id="UP000559256"/>
    </source>
</evidence>
<dbReference type="EMBL" id="JAACJM010000013">
    <property type="protein sequence ID" value="KAF5369431.1"/>
    <property type="molecule type" value="Genomic_DNA"/>
</dbReference>
<evidence type="ECO:0000313" key="1">
    <source>
        <dbReference type="EMBL" id="KAF5369431.1"/>
    </source>
</evidence>
<accession>A0A8H5GR14</accession>
<comment type="caution">
    <text evidence="1">The sequence shown here is derived from an EMBL/GenBank/DDBJ whole genome shotgun (WGS) entry which is preliminary data.</text>
</comment>
<dbReference type="AlphaFoldDB" id="A0A8H5GR14"/>
<dbReference type="OrthoDB" id="2357318at2759"/>
<dbReference type="Proteomes" id="UP000559256">
    <property type="component" value="Unassembled WGS sequence"/>
</dbReference>